<reference evidence="1" key="1">
    <citation type="submission" date="2009-02" db="EMBL/GenBank/DDBJ databases">
        <title>The Genome Sequence of Ajellomyces capsulatus strain G186AR.</title>
        <authorList>
            <consortium name="The Broad Institute Genome Sequencing Platform"/>
            <person name="Champion M."/>
            <person name="Cuomo C."/>
            <person name="Ma L.-J."/>
            <person name="Henn M.R."/>
            <person name="Sil A."/>
            <person name="Goldman B."/>
            <person name="Young S.K."/>
            <person name="Kodira C.D."/>
            <person name="Zeng Q."/>
            <person name="Koehrsen M."/>
            <person name="Alvarado L."/>
            <person name="Berlin A."/>
            <person name="Borenstein D."/>
            <person name="Chen Z."/>
            <person name="Engels R."/>
            <person name="Freedman E."/>
            <person name="Gellesch M."/>
            <person name="Goldberg J."/>
            <person name="Griggs A."/>
            <person name="Gujja S."/>
            <person name="Heiman D."/>
            <person name="Hepburn T."/>
            <person name="Howarth C."/>
            <person name="Jen D."/>
            <person name="Larson L."/>
            <person name="Lewis B."/>
            <person name="Mehta T."/>
            <person name="Park D."/>
            <person name="Pearson M."/>
            <person name="Roberts A."/>
            <person name="Saif S."/>
            <person name="Shea T."/>
            <person name="Shenoy N."/>
            <person name="Sisk P."/>
            <person name="Stolte C."/>
            <person name="Sykes S."/>
            <person name="Walk T."/>
            <person name="White J."/>
            <person name="Yandava C."/>
            <person name="Klein B."/>
            <person name="McEwen J.G."/>
            <person name="Puccia R."/>
            <person name="Goldman G.H."/>
            <person name="Felipe M.S."/>
            <person name="Nino-Vega G."/>
            <person name="San-Blas G."/>
            <person name="Taylor J."/>
            <person name="Mendoza L."/>
            <person name="Galagan J."/>
            <person name="Nusbaum C."/>
            <person name="Birren B."/>
        </authorList>
    </citation>
    <scope>NUCLEOTIDE SEQUENCE</scope>
    <source>
        <strain evidence="1">G186AR</strain>
    </source>
</reference>
<dbReference type="AlphaFoldDB" id="C0NJV6"/>
<organism evidence="1 2">
    <name type="scientific">Ajellomyces capsulatus (strain G186AR / H82 / ATCC MYA-2454 / RMSCC 2432)</name>
    <name type="common">Darling's disease fungus</name>
    <name type="synonym">Histoplasma capsulatum</name>
    <dbReference type="NCBI Taxonomy" id="447093"/>
    <lineage>
        <taxon>Eukaryota</taxon>
        <taxon>Fungi</taxon>
        <taxon>Dikarya</taxon>
        <taxon>Ascomycota</taxon>
        <taxon>Pezizomycotina</taxon>
        <taxon>Eurotiomycetes</taxon>
        <taxon>Eurotiomycetidae</taxon>
        <taxon>Onygenales</taxon>
        <taxon>Ajellomycetaceae</taxon>
        <taxon>Histoplasma</taxon>
    </lineage>
</organism>
<dbReference type="VEuPathDB" id="FungiDB:I7I50_07043"/>
<dbReference type="EMBL" id="GG663366">
    <property type="protein sequence ID" value="EEH08147.1"/>
    <property type="molecule type" value="Genomic_DNA"/>
</dbReference>
<protein>
    <recommendedName>
        <fullName evidence="3">F-box domain-containing protein</fullName>
    </recommendedName>
</protein>
<dbReference type="RefSeq" id="XP_045288628.1">
    <property type="nucleotide sequence ID" value="XM_045430485.1"/>
</dbReference>
<dbReference type="Proteomes" id="UP000001631">
    <property type="component" value="Unassembled WGS sequence"/>
</dbReference>
<evidence type="ECO:0000313" key="1">
    <source>
        <dbReference type="EMBL" id="EEH08147.1"/>
    </source>
</evidence>
<accession>C0NJV6</accession>
<gene>
    <name evidence="1" type="ORF">HCBG_03436</name>
</gene>
<name>C0NJV6_AJECG</name>
<sequence>MLRDMITSKPCEIAVYTFTSRSPGVLGNPDINFPVSDRVESSAISYDRMIAAYSTPTTLRCINRRGEVLWSYQFTDRTKGYMCYITQPEFSFDSRVVWLYRPDCGIWGEIAPTNFLRSMRLQVLLSLRWIWEAQDIVHDFLPIPIINLRFWTLERGKMDHRSSCYRLLDTSLDGTRCVSVDEMQNRAILHSLPSGQTLGTIEVDEFGQDATYIETYPGGYCDDNSVIINVRGESEGSNWNQRFLLDAHAMKVIRPIGPRTEDAESLFLPGNGMFVNSWSIEEIPTE</sequence>
<proteinExistence type="predicted"/>
<dbReference type="InParanoid" id="C0NJV6"/>
<dbReference type="HOGENOM" id="CLU_076329_0_0_1"/>
<evidence type="ECO:0008006" key="3">
    <source>
        <dbReference type="Google" id="ProtNLM"/>
    </source>
</evidence>
<evidence type="ECO:0000313" key="2">
    <source>
        <dbReference type="Proteomes" id="UP000001631"/>
    </source>
</evidence>
<dbReference type="STRING" id="447093.C0NJV6"/>
<dbReference type="GeneID" id="69036452"/>
<keyword evidence="2" id="KW-1185">Reference proteome</keyword>